<dbReference type="Proteomes" id="UP000807025">
    <property type="component" value="Unassembled WGS sequence"/>
</dbReference>
<name>A0A9P6D9V9_PLEER</name>
<dbReference type="AlphaFoldDB" id="A0A9P6D9V9"/>
<proteinExistence type="predicted"/>
<evidence type="ECO:0000313" key="2">
    <source>
        <dbReference type="Proteomes" id="UP000807025"/>
    </source>
</evidence>
<sequence length="129" mass="14968">MYVASQLRQNQWHLQKDAFADSLIPYYLQAKELGKLTLFFQAANHLLLDRFPPLAKRQHGVTKLSAMKKMKRSLALRIEVSALLQGQVAQEFLPPCYWKEYMSITADHARQLQALFFCLAYISSNTLKY</sequence>
<reference evidence="1" key="1">
    <citation type="submission" date="2020-11" db="EMBL/GenBank/DDBJ databases">
        <authorList>
            <consortium name="DOE Joint Genome Institute"/>
            <person name="Ahrendt S."/>
            <person name="Riley R."/>
            <person name="Andreopoulos W."/>
            <person name="Labutti K."/>
            <person name="Pangilinan J."/>
            <person name="Ruiz-Duenas F.J."/>
            <person name="Barrasa J.M."/>
            <person name="Sanchez-Garcia M."/>
            <person name="Camarero S."/>
            <person name="Miyauchi S."/>
            <person name="Serrano A."/>
            <person name="Linde D."/>
            <person name="Babiker R."/>
            <person name="Drula E."/>
            <person name="Ayuso-Fernandez I."/>
            <person name="Pacheco R."/>
            <person name="Padilla G."/>
            <person name="Ferreira P."/>
            <person name="Barriuso J."/>
            <person name="Kellner H."/>
            <person name="Castanera R."/>
            <person name="Alfaro M."/>
            <person name="Ramirez L."/>
            <person name="Pisabarro A.G."/>
            <person name="Kuo A."/>
            <person name="Tritt A."/>
            <person name="Lipzen A."/>
            <person name="He G."/>
            <person name="Yan M."/>
            <person name="Ng V."/>
            <person name="Cullen D."/>
            <person name="Martin F."/>
            <person name="Rosso M.-N."/>
            <person name="Henrissat B."/>
            <person name="Hibbett D."/>
            <person name="Martinez A.T."/>
            <person name="Grigoriev I.V."/>
        </authorList>
    </citation>
    <scope>NUCLEOTIDE SEQUENCE</scope>
    <source>
        <strain evidence="1">ATCC 90797</strain>
    </source>
</reference>
<comment type="caution">
    <text evidence="1">The sequence shown here is derived from an EMBL/GenBank/DDBJ whole genome shotgun (WGS) entry which is preliminary data.</text>
</comment>
<accession>A0A9P6D9V9</accession>
<protein>
    <submittedName>
        <fullName evidence="1">Uncharacterized protein</fullName>
    </submittedName>
</protein>
<dbReference type="EMBL" id="MU154733">
    <property type="protein sequence ID" value="KAF9488080.1"/>
    <property type="molecule type" value="Genomic_DNA"/>
</dbReference>
<evidence type="ECO:0000313" key="1">
    <source>
        <dbReference type="EMBL" id="KAF9488080.1"/>
    </source>
</evidence>
<organism evidence="1 2">
    <name type="scientific">Pleurotus eryngii</name>
    <name type="common">Boletus of the steppes</name>
    <dbReference type="NCBI Taxonomy" id="5323"/>
    <lineage>
        <taxon>Eukaryota</taxon>
        <taxon>Fungi</taxon>
        <taxon>Dikarya</taxon>
        <taxon>Basidiomycota</taxon>
        <taxon>Agaricomycotina</taxon>
        <taxon>Agaricomycetes</taxon>
        <taxon>Agaricomycetidae</taxon>
        <taxon>Agaricales</taxon>
        <taxon>Pleurotineae</taxon>
        <taxon>Pleurotaceae</taxon>
        <taxon>Pleurotus</taxon>
    </lineage>
</organism>
<gene>
    <name evidence="1" type="ORF">BDN71DRAFT_1436392</name>
</gene>
<keyword evidence="2" id="KW-1185">Reference proteome</keyword>